<name>A0A0A9E614_ARUDO</name>
<evidence type="ECO:0000313" key="2">
    <source>
        <dbReference type="EMBL" id="JAD91422.1"/>
    </source>
</evidence>
<keyword evidence="1" id="KW-0472">Membrane</keyword>
<dbReference type="EMBL" id="GBRH01206473">
    <property type="protein sequence ID" value="JAD91422.1"/>
    <property type="molecule type" value="Transcribed_RNA"/>
</dbReference>
<reference evidence="2" key="1">
    <citation type="submission" date="2014-09" db="EMBL/GenBank/DDBJ databases">
        <authorList>
            <person name="Magalhaes I.L.F."/>
            <person name="Oliveira U."/>
            <person name="Santos F.R."/>
            <person name="Vidigal T.H.D.A."/>
            <person name="Brescovit A.D."/>
            <person name="Santos A.J."/>
        </authorList>
    </citation>
    <scope>NUCLEOTIDE SEQUENCE</scope>
    <source>
        <tissue evidence="2">Shoot tissue taken approximately 20 cm above the soil surface</tissue>
    </source>
</reference>
<keyword evidence="1" id="KW-1133">Transmembrane helix</keyword>
<accession>A0A0A9E614</accession>
<protein>
    <submittedName>
        <fullName evidence="2">Uncharacterized protein</fullName>
    </submittedName>
</protein>
<feature type="transmembrane region" description="Helical" evidence="1">
    <location>
        <begin position="6"/>
        <end position="27"/>
    </location>
</feature>
<reference evidence="2" key="2">
    <citation type="journal article" date="2015" name="Data Brief">
        <title>Shoot transcriptome of the giant reed, Arundo donax.</title>
        <authorList>
            <person name="Barrero R.A."/>
            <person name="Guerrero F.D."/>
            <person name="Moolhuijzen P."/>
            <person name="Goolsby J.A."/>
            <person name="Tidwell J."/>
            <person name="Bellgard S.E."/>
            <person name="Bellgard M.I."/>
        </authorList>
    </citation>
    <scope>NUCLEOTIDE SEQUENCE</scope>
    <source>
        <tissue evidence="2">Shoot tissue taken approximately 20 cm above the soil surface</tissue>
    </source>
</reference>
<keyword evidence="1" id="KW-0812">Transmembrane</keyword>
<sequence length="59" mass="6949">MDVELLIFLYWSLLVLHSSIFTGHSLYKVFSGRDDFWVPLCLTDQLHAPVKMLMRTNYS</sequence>
<organism evidence="2">
    <name type="scientific">Arundo donax</name>
    <name type="common">Giant reed</name>
    <name type="synonym">Donax arundinaceus</name>
    <dbReference type="NCBI Taxonomy" id="35708"/>
    <lineage>
        <taxon>Eukaryota</taxon>
        <taxon>Viridiplantae</taxon>
        <taxon>Streptophyta</taxon>
        <taxon>Embryophyta</taxon>
        <taxon>Tracheophyta</taxon>
        <taxon>Spermatophyta</taxon>
        <taxon>Magnoliopsida</taxon>
        <taxon>Liliopsida</taxon>
        <taxon>Poales</taxon>
        <taxon>Poaceae</taxon>
        <taxon>PACMAD clade</taxon>
        <taxon>Arundinoideae</taxon>
        <taxon>Arundineae</taxon>
        <taxon>Arundo</taxon>
    </lineage>
</organism>
<proteinExistence type="predicted"/>
<dbReference type="AlphaFoldDB" id="A0A0A9E614"/>
<evidence type="ECO:0000256" key="1">
    <source>
        <dbReference type="SAM" id="Phobius"/>
    </source>
</evidence>